<evidence type="ECO:0000313" key="2">
    <source>
        <dbReference type="Proteomes" id="UP000261811"/>
    </source>
</evidence>
<proteinExistence type="predicted"/>
<reference evidence="1 2" key="1">
    <citation type="submission" date="2018-08" db="EMBL/GenBank/DDBJ databases">
        <title>Actinomadura jelena sp. nov., a novel Actinomycete isolated from soil in Chad.</title>
        <authorList>
            <person name="Shi L."/>
        </authorList>
    </citation>
    <scope>NUCLEOTIDE SEQUENCE [LARGE SCALE GENOMIC DNA]</scope>
    <source>
        <strain evidence="1 2">NEAU-G17</strain>
    </source>
</reference>
<dbReference type="Pfam" id="PF04237">
    <property type="entry name" value="YjbR"/>
    <property type="match status" value="1"/>
</dbReference>
<dbReference type="AlphaFoldDB" id="A0A372JRF2"/>
<dbReference type="Gene3D" id="3.90.1150.30">
    <property type="match status" value="1"/>
</dbReference>
<protein>
    <submittedName>
        <fullName evidence="1">MmcQ/YjbR family DNA-binding protein</fullName>
    </submittedName>
</protein>
<name>A0A372JRF2_9ACTN</name>
<dbReference type="GO" id="GO:0003677">
    <property type="term" value="F:DNA binding"/>
    <property type="evidence" value="ECO:0007669"/>
    <property type="project" value="UniProtKB-KW"/>
</dbReference>
<dbReference type="RefSeq" id="WP_117356499.1">
    <property type="nucleotide sequence ID" value="NZ_QURH01000114.1"/>
</dbReference>
<dbReference type="SUPFAM" id="SSF142906">
    <property type="entry name" value="YjbR-like"/>
    <property type="match status" value="1"/>
</dbReference>
<dbReference type="EMBL" id="QURH01000114">
    <property type="protein sequence ID" value="RFU42529.1"/>
    <property type="molecule type" value="Genomic_DNA"/>
</dbReference>
<dbReference type="InterPro" id="IPR038056">
    <property type="entry name" value="YjbR-like_sf"/>
</dbReference>
<keyword evidence="1" id="KW-0238">DNA-binding</keyword>
<organism evidence="1 2">
    <name type="scientific">Actinomadura logoneensis</name>
    <dbReference type="NCBI Taxonomy" id="2293572"/>
    <lineage>
        <taxon>Bacteria</taxon>
        <taxon>Bacillati</taxon>
        <taxon>Actinomycetota</taxon>
        <taxon>Actinomycetes</taxon>
        <taxon>Streptosporangiales</taxon>
        <taxon>Thermomonosporaceae</taxon>
        <taxon>Actinomadura</taxon>
    </lineage>
</organism>
<dbReference type="Proteomes" id="UP000261811">
    <property type="component" value="Unassembled WGS sequence"/>
</dbReference>
<dbReference type="OrthoDB" id="8479417at2"/>
<comment type="caution">
    <text evidence="1">The sequence shown here is derived from an EMBL/GenBank/DDBJ whole genome shotgun (WGS) entry which is preliminary data.</text>
</comment>
<gene>
    <name evidence="1" type="ORF">DZF91_06045</name>
</gene>
<keyword evidence="2" id="KW-1185">Reference proteome</keyword>
<evidence type="ECO:0000313" key="1">
    <source>
        <dbReference type="EMBL" id="RFU42529.1"/>
    </source>
</evidence>
<dbReference type="InterPro" id="IPR058532">
    <property type="entry name" value="YjbR/MT2646/Rv2570-like"/>
</dbReference>
<accession>A0A372JRF2</accession>
<sequence length="126" mass="14541">MDEKETERRKARLTEICTGLPEATSEPSGHGPHIVYRARKKTFAWYIDNHHGDDRVALWVKVTLDEQEALVGSDPERFYRAPYMGQHGWVAVRLDLPDVDWEEITELVTESYRLLAPKRLVAQLPA</sequence>